<dbReference type="SUPFAM" id="SSF52540">
    <property type="entry name" value="P-loop containing nucleoside triphosphate hydrolases"/>
    <property type="match status" value="1"/>
</dbReference>
<accession>A0A183IUB3</accession>
<dbReference type="GO" id="GO:0016887">
    <property type="term" value="F:ATP hydrolysis activity"/>
    <property type="evidence" value="ECO:0007669"/>
    <property type="project" value="InterPro"/>
</dbReference>
<dbReference type="WBParaSite" id="SBAD_0000747901-mRNA-1">
    <property type="protein sequence ID" value="SBAD_0000747901-mRNA-1"/>
    <property type="gene ID" value="SBAD_0000747901"/>
</dbReference>
<reference evidence="3 4" key="2">
    <citation type="submission" date="2018-11" db="EMBL/GenBank/DDBJ databases">
        <authorList>
            <consortium name="Pathogen Informatics"/>
        </authorList>
    </citation>
    <scope>NUCLEOTIDE SEQUENCE [LARGE SCALE GENOMIC DNA]</scope>
</reference>
<dbReference type="GO" id="GO:0005524">
    <property type="term" value="F:ATP binding"/>
    <property type="evidence" value="ECO:0007669"/>
    <property type="project" value="InterPro"/>
</dbReference>
<dbReference type="InterPro" id="IPR027417">
    <property type="entry name" value="P-loop_NTPase"/>
</dbReference>
<gene>
    <name evidence="3" type="ORF">SBAD_LOCUS7210</name>
</gene>
<evidence type="ECO:0000259" key="2">
    <source>
        <dbReference type="Pfam" id="PF02374"/>
    </source>
</evidence>
<dbReference type="Gene3D" id="3.40.50.300">
    <property type="entry name" value="P-loop containing nucleotide triphosphate hydrolases"/>
    <property type="match status" value="1"/>
</dbReference>
<dbReference type="AlphaFoldDB" id="A0A183IUB3"/>
<dbReference type="InterPro" id="IPR016300">
    <property type="entry name" value="ATPase_ArsA/GET3"/>
</dbReference>
<evidence type="ECO:0000313" key="4">
    <source>
        <dbReference type="Proteomes" id="UP000270296"/>
    </source>
</evidence>
<reference evidence="5" key="1">
    <citation type="submission" date="2016-06" db="UniProtKB">
        <authorList>
            <consortium name="WormBaseParasite"/>
        </authorList>
    </citation>
    <scope>IDENTIFICATION</scope>
</reference>
<dbReference type="GO" id="GO:0071816">
    <property type="term" value="P:tail-anchored membrane protein insertion into ER membrane"/>
    <property type="evidence" value="ECO:0007669"/>
    <property type="project" value="TreeGrafter"/>
</dbReference>
<sequence>MHHGYDYEKFAEKLSRSGGDIKESEKKDFLRDRKFHGEADEDEKSCSLAAQLSKVRKSVLIISTDPAHNLSDAFNQKFGKTPSVVNGFKNLYAMEIDPNLGIPQLPDDCLDDQGK</sequence>
<feature type="domain" description="ArsA/GET3 Anion-transporting ATPase-like" evidence="2">
    <location>
        <begin position="45"/>
        <end position="105"/>
    </location>
</feature>
<keyword evidence="4" id="KW-1185">Reference proteome</keyword>
<protein>
    <submittedName>
        <fullName evidence="5">ArsA_ATPase domain-containing protein</fullName>
    </submittedName>
</protein>
<dbReference type="GO" id="GO:0043529">
    <property type="term" value="C:GET complex"/>
    <property type="evidence" value="ECO:0007669"/>
    <property type="project" value="TreeGrafter"/>
</dbReference>
<dbReference type="Proteomes" id="UP000270296">
    <property type="component" value="Unassembled WGS sequence"/>
</dbReference>
<evidence type="ECO:0000256" key="1">
    <source>
        <dbReference type="ARBA" id="ARBA00011040"/>
    </source>
</evidence>
<evidence type="ECO:0000313" key="3">
    <source>
        <dbReference type="EMBL" id="VDP12277.1"/>
    </source>
</evidence>
<dbReference type="OrthoDB" id="1770at2759"/>
<evidence type="ECO:0000313" key="5">
    <source>
        <dbReference type="WBParaSite" id="SBAD_0000747901-mRNA-1"/>
    </source>
</evidence>
<dbReference type="PANTHER" id="PTHR10803">
    <property type="entry name" value="ARSENICAL PUMP-DRIVING ATPASE ARSENITE-TRANSLOCATING ATPASE"/>
    <property type="match status" value="1"/>
</dbReference>
<dbReference type="InterPro" id="IPR025723">
    <property type="entry name" value="ArsA/GET3_ATPase-like"/>
</dbReference>
<name>A0A183IUB3_9BILA</name>
<dbReference type="EMBL" id="UZAM01010418">
    <property type="protein sequence ID" value="VDP12277.1"/>
    <property type="molecule type" value="Genomic_DNA"/>
</dbReference>
<comment type="similarity">
    <text evidence="1">Belongs to the arsA ATPase family.</text>
</comment>
<organism evidence="5">
    <name type="scientific">Soboliphyme baturini</name>
    <dbReference type="NCBI Taxonomy" id="241478"/>
    <lineage>
        <taxon>Eukaryota</taxon>
        <taxon>Metazoa</taxon>
        <taxon>Ecdysozoa</taxon>
        <taxon>Nematoda</taxon>
        <taxon>Enoplea</taxon>
        <taxon>Dorylaimia</taxon>
        <taxon>Dioctophymatida</taxon>
        <taxon>Dioctophymatoidea</taxon>
        <taxon>Soboliphymatidae</taxon>
        <taxon>Soboliphyme</taxon>
    </lineage>
</organism>
<dbReference type="Pfam" id="PF02374">
    <property type="entry name" value="ArsA_ATPase"/>
    <property type="match status" value="1"/>
</dbReference>
<dbReference type="PANTHER" id="PTHR10803:SF3">
    <property type="entry name" value="ATPASE GET3"/>
    <property type="match status" value="1"/>
</dbReference>
<proteinExistence type="inferred from homology"/>